<dbReference type="GO" id="GO:0006508">
    <property type="term" value="P:proteolysis"/>
    <property type="evidence" value="ECO:0007669"/>
    <property type="project" value="UniProtKB-KW"/>
</dbReference>
<dbReference type="SMART" id="SM00245">
    <property type="entry name" value="TSPc"/>
    <property type="match status" value="1"/>
</dbReference>
<dbReference type="GO" id="GO:0007165">
    <property type="term" value="P:signal transduction"/>
    <property type="evidence" value="ECO:0007669"/>
    <property type="project" value="TreeGrafter"/>
</dbReference>
<dbReference type="EMBL" id="RRCO01000003">
    <property type="protein sequence ID" value="RRJ25640.1"/>
    <property type="molecule type" value="Genomic_DNA"/>
</dbReference>
<name>A0A3P3QZ23_9FIRM</name>
<keyword evidence="3 5" id="KW-0378">Hydrolase</keyword>
<evidence type="ECO:0000256" key="4">
    <source>
        <dbReference type="ARBA" id="ARBA00022825"/>
    </source>
</evidence>
<dbReference type="Gene3D" id="3.30.750.44">
    <property type="match status" value="1"/>
</dbReference>
<dbReference type="CDD" id="cd07560">
    <property type="entry name" value="Peptidase_S41_CPP"/>
    <property type="match status" value="1"/>
</dbReference>
<dbReference type="OrthoDB" id="9812068at2"/>
<dbReference type="RefSeq" id="WP_128674265.1">
    <property type="nucleotide sequence ID" value="NZ_RRCO01000003.1"/>
</dbReference>
<dbReference type="GO" id="GO:0008236">
    <property type="term" value="F:serine-type peptidase activity"/>
    <property type="evidence" value="ECO:0007669"/>
    <property type="project" value="UniProtKB-KW"/>
</dbReference>
<dbReference type="PROSITE" id="PS50106">
    <property type="entry name" value="PDZ"/>
    <property type="match status" value="1"/>
</dbReference>
<sequence>MFEHREIDDYEKYINERQQGRAGMEGPGLREERNRERNQKRKGRMNGVIGFILGIMTSFVLVYVGFAFAFNNGNVLSLFLKRNNKLDYKKIEEKTSVLQNIIDRYFLFDEDMTKVEDGIYAGMMNGLGDPYTVYYTKEEYKALNEDTEGKYSGIGAMVSQNPNTKIITIVKIFDNSPANDAGLQVGDIIYKIDGEEVAGTDMDILVKTKIRGEEGTSFKMTVLRGDDRKEVELDLTRRSIEVETVAGKMLDNNIGYIAVSQFDAVTSEQFKSNIESLQSQGMKKLIVDLRGNPGGLLDQVVDMLDYILPEGLVLYTEDKYGEREEYYSDGSHELKIPMVVLVNENSASASEVFTATFRDFEWGKVVGKTTFGKGIVQNVLPLGDGTAVKITTQHYYPPSGYDLHKVGIKPDVEVDLNEGAKIGTDSDNQLSTAIDILKNEE</sequence>
<evidence type="ECO:0000256" key="2">
    <source>
        <dbReference type="ARBA" id="ARBA00022670"/>
    </source>
</evidence>
<keyword evidence="10" id="KW-1185">Reference proteome</keyword>
<evidence type="ECO:0000256" key="3">
    <source>
        <dbReference type="ARBA" id="ARBA00022801"/>
    </source>
</evidence>
<gene>
    <name evidence="9" type="ORF">EHV10_08425</name>
</gene>
<feature type="compositionally biased region" description="Basic and acidic residues" evidence="6">
    <location>
        <begin position="28"/>
        <end position="37"/>
    </location>
</feature>
<dbReference type="GO" id="GO:0030288">
    <property type="term" value="C:outer membrane-bounded periplasmic space"/>
    <property type="evidence" value="ECO:0007669"/>
    <property type="project" value="TreeGrafter"/>
</dbReference>
<dbReference type="Proteomes" id="UP000272490">
    <property type="component" value="Unassembled WGS sequence"/>
</dbReference>
<dbReference type="InterPro" id="IPR004447">
    <property type="entry name" value="Peptidase_S41A"/>
</dbReference>
<evidence type="ECO:0000256" key="7">
    <source>
        <dbReference type="SAM" id="Phobius"/>
    </source>
</evidence>
<comment type="caution">
    <text evidence="9">The sequence shown here is derived from an EMBL/GenBank/DDBJ whole genome shotgun (WGS) entry which is preliminary data.</text>
</comment>
<reference evidence="9 10" key="1">
    <citation type="submission" date="2018-11" db="EMBL/GenBank/DDBJ databases">
        <title>Genome sequencing of Lachnoanaerobaculum sp. KCOM 2030 (= ChDC B114).</title>
        <authorList>
            <person name="Kook J.-K."/>
            <person name="Park S.-N."/>
            <person name="Lim Y.K."/>
        </authorList>
    </citation>
    <scope>NUCLEOTIDE SEQUENCE [LARGE SCALE GENOMIC DNA]</scope>
    <source>
        <strain evidence="9 10">KCOM 2030</strain>
    </source>
</reference>
<dbReference type="InterPro" id="IPR036034">
    <property type="entry name" value="PDZ_sf"/>
</dbReference>
<feature type="transmembrane region" description="Helical" evidence="7">
    <location>
        <begin position="47"/>
        <end position="70"/>
    </location>
</feature>
<evidence type="ECO:0000256" key="5">
    <source>
        <dbReference type="RuleBase" id="RU004404"/>
    </source>
</evidence>
<evidence type="ECO:0000313" key="9">
    <source>
        <dbReference type="EMBL" id="RRJ25640.1"/>
    </source>
</evidence>
<feature type="region of interest" description="Disordered" evidence="6">
    <location>
        <begin position="19"/>
        <end position="41"/>
    </location>
</feature>
<dbReference type="Pfam" id="PF13180">
    <property type="entry name" value="PDZ_2"/>
    <property type="match status" value="1"/>
</dbReference>
<evidence type="ECO:0000259" key="8">
    <source>
        <dbReference type="PROSITE" id="PS50106"/>
    </source>
</evidence>
<evidence type="ECO:0000313" key="10">
    <source>
        <dbReference type="Proteomes" id="UP000272490"/>
    </source>
</evidence>
<dbReference type="InterPro" id="IPR001478">
    <property type="entry name" value="PDZ"/>
</dbReference>
<dbReference type="AlphaFoldDB" id="A0A3P3QZ23"/>
<dbReference type="PANTHER" id="PTHR32060">
    <property type="entry name" value="TAIL-SPECIFIC PROTEASE"/>
    <property type="match status" value="1"/>
</dbReference>
<feature type="domain" description="PDZ" evidence="8">
    <location>
        <begin position="140"/>
        <end position="203"/>
    </location>
</feature>
<dbReference type="SMART" id="SM00228">
    <property type="entry name" value="PDZ"/>
    <property type="match status" value="1"/>
</dbReference>
<dbReference type="SUPFAM" id="SSF52096">
    <property type="entry name" value="ClpP/crotonase"/>
    <property type="match status" value="1"/>
</dbReference>
<accession>A0A3P3QZ23</accession>
<keyword evidence="7" id="KW-1133">Transmembrane helix</keyword>
<dbReference type="GO" id="GO:0004175">
    <property type="term" value="F:endopeptidase activity"/>
    <property type="evidence" value="ECO:0007669"/>
    <property type="project" value="TreeGrafter"/>
</dbReference>
<organism evidence="9 10">
    <name type="scientific">Lachnoanaerobaculum gingivalis</name>
    <dbReference type="NCBI Taxonomy" id="2490855"/>
    <lineage>
        <taxon>Bacteria</taxon>
        <taxon>Bacillati</taxon>
        <taxon>Bacillota</taxon>
        <taxon>Clostridia</taxon>
        <taxon>Lachnospirales</taxon>
        <taxon>Lachnospiraceae</taxon>
        <taxon>Lachnoanaerobaculum</taxon>
    </lineage>
</organism>
<evidence type="ECO:0000256" key="6">
    <source>
        <dbReference type="SAM" id="MobiDB-lite"/>
    </source>
</evidence>
<dbReference type="NCBIfam" id="TIGR00225">
    <property type="entry name" value="prc"/>
    <property type="match status" value="1"/>
</dbReference>
<dbReference type="SUPFAM" id="SSF50156">
    <property type="entry name" value="PDZ domain-like"/>
    <property type="match status" value="1"/>
</dbReference>
<protein>
    <submittedName>
        <fullName evidence="9">S41 family peptidase</fullName>
    </submittedName>
</protein>
<keyword evidence="2 5" id="KW-0645">Protease</keyword>
<dbReference type="InterPro" id="IPR029045">
    <property type="entry name" value="ClpP/crotonase-like_dom_sf"/>
</dbReference>
<dbReference type="Gene3D" id="3.90.226.10">
    <property type="entry name" value="2-enoyl-CoA Hydratase, Chain A, domain 1"/>
    <property type="match status" value="1"/>
</dbReference>
<keyword evidence="7" id="KW-0812">Transmembrane</keyword>
<evidence type="ECO:0000256" key="1">
    <source>
        <dbReference type="ARBA" id="ARBA00009179"/>
    </source>
</evidence>
<dbReference type="PANTHER" id="PTHR32060:SF30">
    <property type="entry name" value="CARBOXY-TERMINAL PROCESSING PROTEASE CTPA"/>
    <property type="match status" value="1"/>
</dbReference>
<proteinExistence type="inferred from homology"/>
<dbReference type="CDD" id="cd06782">
    <property type="entry name" value="cpPDZ_CPP-like"/>
    <property type="match status" value="1"/>
</dbReference>
<comment type="similarity">
    <text evidence="1 5">Belongs to the peptidase S41A family.</text>
</comment>
<dbReference type="InterPro" id="IPR005151">
    <property type="entry name" value="Tail-specific_protease"/>
</dbReference>
<dbReference type="Gene3D" id="2.30.42.10">
    <property type="match status" value="1"/>
</dbReference>
<dbReference type="Pfam" id="PF03572">
    <property type="entry name" value="Peptidase_S41"/>
    <property type="match status" value="1"/>
</dbReference>
<keyword evidence="7" id="KW-0472">Membrane</keyword>
<keyword evidence="4 5" id="KW-0720">Serine protease</keyword>